<evidence type="ECO:0000313" key="11">
    <source>
        <dbReference type="EMBL" id="EYU24295.1"/>
    </source>
</evidence>
<dbReference type="GO" id="GO:0015031">
    <property type="term" value="P:protein transport"/>
    <property type="evidence" value="ECO:0007669"/>
    <property type="project" value="UniProtKB-KW"/>
</dbReference>
<evidence type="ECO:0000256" key="8">
    <source>
        <dbReference type="ARBA" id="ARBA00029978"/>
    </source>
</evidence>
<evidence type="ECO:0000256" key="6">
    <source>
        <dbReference type="ARBA" id="ARBA00022927"/>
    </source>
</evidence>
<accession>A0A022QCQ1</accession>
<keyword evidence="6" id="KW-0653">Protein transport</keyword>
<dbReference type="AlphaFoldDB" id="A0A022QCQ1"/>
<comment type="subunit">
    <text evidence="3">Part of the Tic complex.</text>
</comment>
<proteinExistence type="inferred from homology"/>
<keyword evidence="12" id="KW-1185">Reference proteome</keyword>
<evidence type="ECO:0000313" key="12">
    <source>
        <dbReference type="Proteomes" id="UP000030748"/>
    </source>
</evidence>
<evidence type="ECO:0000256" key="9">
    <source>
        <dbReference type="SAM" id="MobiDB-lite"/>
    </source>
</evidence>
<dbReference type="EMBL" id="KI632130">
    <property type="protein sequence ID" value="EYU24295.1"/>
    <property type="molecule type" value="Genomic_DNA"/>
</dbReference>
<reference evidence="11 12" key="1">
    <citation type="journal article" date="2013" name="Proc. Natl. Acad. Sci. U.S.A.">
        <title>Fine-scale variation in meiotic recombination in Mimulus inferred from population shotgun sequencing.</title>
        <authorList>
            <person name="Hellsten U."/>
            <person name="Wright K.M."/>
            <person name="Jenkins J."/>
            <person name="Shu S."/>
            <person name="Yuan Y."/>
            <person name="Wessler S.R."/>
            <person name="Schmutz J."/>
            <person name="Willis J.H."/>
            <person name="Rokhsar D.S."/>
        </authorList>
    </citation>
    <scope>NUCLEOTIDE SEQUENCE [LARGE SCALE GENOMIC DNA]</scope>
    <source>
        <strain evidence="12">cv. DUN x IM62</strain>
    </source>
</reference>
<keyword evidence="5 10" id="KW-0812">Transmembrane</keyword>
<sequence length="177" mass="21247">MAWIILVLVWMRQNHCMRSNKYIRSNKYLVSKLINFMSRIFSILLCIAYVYYVEKRVVIFTTNKQDIDHNTTNRNTPNQDEVALTQDSQQSDFRRGIIKGSMRKEKTQREIPEAWDTLPFAQVIRGCMSLHQSIFRKYIILHSFIIAKNVGRIFLFQFPEWSEDLQEWNREIHLDIL</sequence>
<evidence type="ECO:0000256" key="7">
    <source>
        <dbReference type="ARBA" id="ARBA00022989"/>
    </source>
</evidence>
<dbReference type="PhylomeDB" id="A0A022QCQ1"/>
<dbReference type="GO" id="GO:0042170">
    <property type="term" value="C:plastid membrane"/>
    <property type="evidence" value="ECO:0007669"/>
    <property type="project" value="UniProtKB-SubCell"/>
</dbReference>
<feature type="compositionally biased region" description="Polar residues" evidence="9">
    <location>
        <begin position="72"/>
        <end position="90"/>
    </location>
</feature>
<organism evidence="11 12">
    <name type="scientific">Erythranthe guttata</name>
    <name type="common">Yellow monkey flower</name>
    <name type="synonym">Mimulus guttatus</name>
    <dbReference type="NCBI Taxonomy" id="4155"/>
    <lineage>
        <taxon>Eukaryota</taxon>
        <taxon>Viridiplantae</taxon>
        <taxon>Streptophyta</taxon>
        <taxon>Embryophyta</taxon>
        <taxon>Tracheophyta</taxon>
        <taxon>Spermatophyta</taxon>
        <taxon>Magnoliopsida</taxon>
        <taxon>eudicotyledons</taxon>
        <taxon>Gunneridae</taxon>
        <taxon>Pentapetalae</taxon>
        <taxon>asterids</taxon>
        <taxon>lamiids</taxon>
        <taxon>Lamiales</taxon>
        <taxon>Phrymaceae</taxon>
        <taxon>Erythranthe</taxon>
    </lineage>
</organism>
<dbReference type="PANTHER" id="PTHR33163">
    <property type="entry name" value="PROTEIN TIC 214-RELATED"/>
    <property type="match status" value="1"/>
</dbReference>
<comment type="similarity">
    <text evidence="2">Belongs to the TIC214 family.</text>
</comment>
<evidence type="ECO:0000256" key="4">
    <source>
        <dbReference type="ARBA" id="ARBA00016640"/>
    </source>
</evidence>
<feature type="transmembrane region" description="Helical" evidence="10">
    <location>
        <begin position="34"/>
        <end position="53"/>
    </location>
</feature>
<dbReference type="Pfam" id="PF05758">
    <property type="entry name" value="Ycf1"/>
    <property type="match status" value="2"/>
</dbReference>
<protein>
    <recommendedName>
        <fullName evidence="4">Protein TIC 214</fullName>
    </recommendedName>
    <alternativeName>
        <fullName evidence="8">Translocon at the inner envelope membrane of chloroplasts 214</fullName>
    </alternativeName>
</protein>
<dbReference type="PANTHER" id="PTHR33163:SF40">
    <property type="entry name" value="PROTEIN TIC 214"/>
    <property type="match status" value="1"/>
</dbReference>
<comment type="subcellular location">
    <subcellularLocation>
        <location evidence="1">Plastid membrane</location>
        <topology evidence="1">Multi-pass membrane protein</topology>
    </subcellularLocation>
</comment>
<evidence type="ECO:0000256" key="2">
    <source>
        <dbReference type="ARBA" id="ARBA00009956"/>
    </source>
</evidence>
<evidence type="ECO:0000256" key="10">
    <source>
        <dbReference type="SAM" id="Phobius"/>
    </source>
</evidence>
<evidence type="ECO:0000256" key="5">
    <source>
        <dbReference type="ARBA" id="ARBA00022692"/>
    </source>
</evidence>
<evidence type="ECO:0000256" key="3">
    <source>
        <dbReference type="ARBA" id="ARBA00011510"/>
    </source>
</evidence>
<keyword evidence="10" id="KW-0472">Membrane</keyword>
<keyword evidence="7 10" id="KW-1133">Transmembrane helix</keyword>
<name>A0A022QCQ1_ERYGU</name>
<feature type="region of interest" description="Disordered" evidence="9">
    <location>
        <begin position="68"/>
        <end position="90"/>
    </location>
</feature>
<dbReference type="Proteomes" id="UP000030748">
    <property type="component" value="Unassembled WGS sequence"/>
</dbReference>
<dbReference type="InterPro" id="IPR008896">
    <property type="entry name" value="TIC214"/>
</dbReference>
<keyword evidence="6" id="KW-0813">Transport</keyword>
<gene>
    <name evidence="11" type="ORF">MIMGU_mgv1a018097mg</name>
</gene>
<evidence type="ECO:0000256" key="1">
    <source>
        <dbReference type="ARBA" id="ARBA00004446"/>
    </source>
</evidence>
<dbReference type="STRING" id="4155.A0A022QCQ1"/>